<dbReference type="InterPro" id="IPR011991">
    <property type="entry name" value="ArsR-like_HTH"/>
</dbReference>
<dbReference type="Proteomes" id="UP001500731">
    <property type="component" value="Unassembled WGS sequence"/>
</dbReference>
<sequence>MPGSDEVADERSAPEILLGASPVRIAILRLVLAHGEVTALDLVHALNITRTGIGKNLEALTRAGFLIERRATHPRGTGGVIYWRADRERIQTALWELQATLFGYGQSNSRG</sequence>
<proteinExistence type="predicted"/>
<dbReference type="InterPro" id="IPR036390">
    <property type="entry name" value="WH_DNA-bd_sf"/>
</dbReference>
<dbReference type="SUPFAM" id="SSF46785">
    <property type="entry name" value="Winged helix' DNA-binding domain"/>
    <property type="match status" value="1"/>
</dbReference>
<keyword evidence="3" id="KW-1185">Reference proteome</keyword>
<dbReference type="SMART" id="SM00418">
    <property type="entry name" value="HTH_ARSR"/>
    <property type="match status" value="1"/>
</dbReference>
<feature type="domain" description="HTH arsR-type" evidence="1">
    <location>
        <begin position="17"/>
        <end position="99"/>
    </location>
</feature>
<name>A0ABP8PB70_9MICO</name>
<organism evidence="2 3">
    <name type="scientific">Microbacterium panaciterrae</name>
    <dbReference type="NCBI Taxonomy" id="985759"/>
    <lineage>
        <taxon>Bacteria</taxon>
        <taxon>Bacillati</taxon>
        <taxon>Actinomycetota</taxon>
        <taxon>Actinomycetes</taxon>
        <taxon>Micrococcales</taxon>
        <taxon>Microbacteriaceae</taxon>
        <taxon>Microbacterium</taxon>
    </lineage>
</organism>
<protein>
    <recommendedName>
        <fullName evidence="1">HTH arsR-type domain-containing protein</fullName>
    </recommendedName>
</protein>
<gene>
    <name evidence="2" type="ORF">GCM10023171_17690</name>
</gene>
<dbReference type="Pfam" id="PF12840">
    <property type="entry name" value="HTH_20"/>
    <property type="match status" value="1"/>
</dbReference>
<dbReference type="Gene3D" id="1.10.10.10">
    <property type="entry name" value="Winged helix-like DNA-binding domain superfamily/Winged helix DNA-binding domain"/>
    <property type="match status" value="1"/>
</dbReference>
<dbReference type="InterPro" id="IPR036388">
    <property type="entry name" value="WH-like_DNA-bd_sf"/>
</dbReference>
<evidence type="ECO:0000313" key="3">
    <source>
        <dbReference type="Proteomes" id="UP001500731"/>
    </source>
</evidence>
<dbReference type="RefSeq" id="WP_345186190.1">
    <property type="nucleotide sequence ID" value="NZ_BAABGP010000012.1"/>
</dbReference>
<evidence type="ECO:0000313" key="2">
    <source>
        <dbReference type="EMBL" id="GAA4484581.1"/>
    </source>
</evidence>
<accession>A0ABP8PB70</accession>
<comment type="caution">
    <text evidence="2">The sequence shown here is derived from an EMBL/GenBank/DDBJ whole genome shotgun (WGS) entry which is preliminary data.</text>
</comment>
<dbReference type="CDD" id="cd00090">
    <property type="entry name" value="HTH_ARSR"/>
    <property type="match status" value="1"/>
</dbReference>
<reference evidence="3" key="1">
    <citation type="journal article" date="2019" name="Int. J. Syst. Evol. Microbiol.">
        <title>The Global Catalogue of Microorganisms (GCM) 10K type strain sequencing project: providing services to taxonomists for standard genome sequencing and annotation.</title>
        <authorList>
            <consortium name="The Broad Institute Genomics Platform"/>
            <consortium name="The Broad Institute Genome Sequencing Center for Infectious Disease"/>
            <person name="Wu L."/>
            <person name="Ma J."/>
        </authorList>
    </citation>
    <scope>NUCLEOTIDE SEQUENCE [LARGE SCALE GENOMIC DNA]</scope>
    <source>
        <strain evidence="3">JCM 17839</strain>
    </source>
</reference>
<evidence type="ECO:0000259" key="1">
    <source>
        <dbReference type="SMART" id="SM00418"/>
    </source>
</evidence>
<dbReference type="EMBL" id="BAABGP010000012">
    <property type="protein sequence ID" value="GAA4484581.1"/>
    <property type="molecule type" value="Genomic_DNA"/>
</dbReference>
<dbReference type="InterPro" id="IPR001845">
    <property type="entry name" value="HTH_ArsR_DNA-bd_dom"/>
</dbReference>